<comment type="similarity">
    <text evidence="2">Belongs to the EMC6 family.</text>
</comment>
<dbReference type="PANTHER" id="PTHR12906">
    <property type="entry name" value="PROTEIN C20ORF24 RAB5-INTERACTING PROTEIN"/>
    <property type="match status" value="1"/>
</dbReference>
<dbReference type="Pfam" id="PF07019">
    <property type="entry name" value="EMC6"/>
    <property type="match status" value="1"/>
</dbReference>
<keyword evidence="9" id="KW-1185">Reference proteome</keyword>
<evidence type="ECO:0000256" key="6">
    <source>
        <dbReference type="ARBA" id="ARBA00023136"/>
    </source>
</evidence>
<keyword evidence="6 7" id="KW-0472">Membrane</keyword>
<keyword evidence="3 7" id="KW-0812">Transmembrane</keyword>
<dbReference type="PANTHER" id="PTHR12906:SF0">
    <property type="entry name" value="GEL COMPLEX SUBUNIT OPTI"/>
    <property type="match status" value="1"/>
</dbReference>
<dbReference type="GO" id="GO:0097250">
    <property type="term" value="P:mitochondrial respirasome assembly"/>
    <property type="evidence" value="ECO:0007669"/>
    <property type="project" value="InterPro"/>
</dbReference>
<protein>
    <submittedName>
        <fullName evidence="10">Rab5-interacting protein</fullName>
    </submittedName>
</protein>
<dbReference type="InterPro" id="IPR029008">
    <property type="entry name" value="EMC6-like"/>
</dbReference>
<proteinExistence type="inferred from homology"/>
<dbReference type="Proteomes" id="UP000278807">
    <property type="component" value="Unassembled WGS sequence"/>
</dbReference>
<evidence type="ECO:0000313" key="10">
    <source>
        <dbReference type="WBParaSite" id="HNAJ_0000591501-mRNA-1"/>
    </source>
</evidence>
<evidence type="ECO:0000256" key="4">
    <source>
        <dbReference type="ARBA" id="ARBA00022824"/>
    </source>
</evidence>
<reference evidence="8 9" key="2">
    <citation type="submission" date="2018-11" db="EMBL/GenBank/DDBJ databases">
        <authorList>
            <consortium name="Pathogen Informatics"/>
        </authorList>
    </citation>
    <scope>NUCLEOTIDE SEQUENCE [LARGE SCALE GENOMIC DNA]</scope>
</reference>
<evidence type="ECO:0000256" key="5">
    <source>
        <dbReference type="ARBA" id="ARBA00022989"/>
    </source>
</evidence>
<sequence>MSTSVLATLRKSITAQSSWADKDEFLDVVYWIRQVVGFLTAIILGIIPITGAYGILLFFAINCAFVYFYSTTFQTVDEEEFGGYSEIIKEGLMTCFATFLVVWIVIYDTIYGSK</sequence>
<dbReference type="WBParaSite" id="HNAJ_0000591501-mRNA-1">
    <property type="protein sequence ID" value="HNAJ_0000591501-mRNA-1"/>
    <property type="gene ID" value="HNAJ_0000591501"/>
</dbReference>
<gene>
    <name evidence="8" type="ORF">HNAJ_LOCUS5911</name>
</gene>
<dbReference type="AlphaFoldDB" id="A0A0R3TFS4"/>
<evidence type="ECO:0000256" key="1">
    <source>
        <dbReference type="ARBA" id="ARBA00004477"/>
    </source>
</evidence>
<dbReference type="OrthoDB" id="286395at2759"/>
<dbReference type="EMBL" id="UZAE01005648">
    <property type="protein sequence ID" value="VDO01771.1"/>
    <property type="molecule type" value="Genomic_DNA"/>
</dbReference>
<name>A0A0R3TFS4_RODNA</name>
<evidence type="ECO:0000313" key="9">
    <source>
        <dbReference type="Proteomes" id="UP000278807"/>
    </source>
</evidence>
<feature type="transmembrane region" description="Helical" evidence="7">
    <location>
        <begin position="28"/>
        <end position="47"/>
    </location>
</feature>
<accession>A0A0R3TFS4</accession>
<keyword evidence="4" id="KW-0256">Endoplasmic reticulum</keyword>
<evidence type="ECO:0000256" key="3">
    <source>
        <dbReference type="ARBA" id="ARBA00022692"/>
    </source>
</evidence>
<reference evidence="10" key="1">
    <citation type="submission" date="2017-02" db="UniProtKB">
        <authorList>
            <consortium name="WormBaseParasite"/>
        </authorList>
    </citation>
    <scope>IDENTIFICATION</scope>
</reference>
<evidence type="ECO:0000256" key="2">
    <source>
        <dbReference type="ARBA" id="ARBA00009436"/>
    </source>
</evidence>
<comment type="subcellular location">
    <subcellularLocation>
        <location evidence="1">Endoplasmic reticulum membrane</location>
        <topology evidence="1">Multi-pass membrane protein</topology>
    </subcellularLocation>
</comment>
<organism evidence="10">
    <name type="scientific">Rodentolepis nana</name>
    <name type="common">Dwarf tapeworm</name>
    <name type="synonym">Hymenolepis nana</name>
    <dbReference type="NCBI Taxonomy" id="102285"/>
    <lineage>
        <taxon>Eukaryota</taxon>
        <taxon>Metazoa</taxon>
        <taxon>Spiralia</taxon>
        <taxon>Lophotrochozoa</taxon>
        <taxon>Platyhelminthes</taxon>
        <taxon>Cestoda</taxon>
        <taxon>Eucestoda</taxon>
        <taxon>Cyclophyllidea</taxon>
        <taxon>Hymenolepididae</taxon>
        <taxon>Rodentolepis</taxon>
    </lineage>
</organism>
<keyword evidence="5 7" id="KW-1133">Transmembrane helix</keyword>
<dbReference type="InterPro" id="IPR010742">
    <property type="entry name" value="RCAF1"/>
</dbReference>
<dbReference type="GO" id="GO:0005739">
    <property type="term" value="C:mitochondrion"/>
    <property type="evidence" value="ECO:0007669"/>
    <property type="project" value="GOC"/>
</dbReference>
<evidence type="ECO:0000313" key="8">
    <source>
        <dbReference type="EMBL" id="VDO01771.1"/>
    </source>
</evidence>
<dbReference type="GO" id="GO:0005789">
    <property type="term" value="C:endoplasmic reticulum membrane"/>
    <property type="evidence" value="ECO:0007669"/>
    <property type="project" value="UniProtKB-SubCell"/>
</dbReference>
<dbReference type="STRING" id="102285.A0A0R3TFS4"/>
<feature type="transmembrane region" description="Helical" evidence="7">
    <location>
        <begin position="91"/>
        <end position="110"/>
    </location>
</feature>
<evidence type="ECO:0000256" key="7">
    <source>
        <dbReference type="SAM" id="Phobius"/>
    </source>
</evidence>